<evidence type="ECO:0000313" key="3">
    <source>
        <dbReference type="Proteomes" id="UP000298246"/>
    </source>
</evidence>
<gene>
    <name evidence="2" type="ORF">B5M42_00580</name>
</gene>
<accession>A0A4Y8QAU0</accession>
<dbReference type="EMBL" id="MYFO01000001">
    <property type="protein sequence ID" value="TFE91769.1"/>
    <property type="molecule type" value="Genomic_DNA"/>
</dbReference>
<feature type="region of interest" description="Disordered" evidence="1">
    <location>
        <begin position="445"/>
        <end position="465"/>
    </location>
</feature>
<evidence type="ECO:0000313" key="2">
    <source>
        <dbReference type="EMBL" id="TFE91769.1"/>
    </source>
</evidence>
<evidence type="ECO:0000256" key="1">
    <source>
        <dbReference type="SAM" id="MobiDB-lite"/>
    </source>
</evidence>
<organism evidence="2 3">
    <name type="scientific">Paenibacillus athensensis</name>
    <dbReference type="NCBI Taxonomy" id="1967502"/>
    <lineage>
        <taxon>Bacteria</taxon>
        <taxon>Bacillati</taxon>
        <taxon>Bacillota</taxon>
        <taxon>Bacilli</taxon>
        <taxon>Bacillales</taxon>
        <taxon>Paenibacillaceae</taxon>
        <taxon>Paenibacillus</taxon>
    </lineage>
</organism>
<name>A0A4Y8QAU0_9BACL</name>
<keyword evidence="3" id="KW-1185">Reference proteome</keyword>
<sequence length="465" mass="51868">MPAPASPVTYLQRTLGNKQMEQMVKTSLSDRGLVQRQANAAAFMLPARSLSAAPAVRIQRTEGDFDDVSEAEEWFAGKKNEFEENPLRKARLQPFIEYFQDAVSQWKDYAAQKANVDECSAELIKYLRICIKLEEMSGQIESKITKVNTKSAPLKEVVTDFKPDSWLRSYADAGEKATMTTIHDNFNPASSSRDSFVQRLQPLLASIAEITELRDFDVKEFRKNLTSQIENIQMEVPLANFNEDYKDQAAVLKTTLDNKAKTSIQTKLEAAVADNNRLLDVEGAVDEIVTVLFEKQLKPAQVDTYIASALTLQHAPDKDIWLRKVLRLAPGHGGAYMRNIAQIDNFPAHVTRYANGIPDNPSVNTGAVTLKNDLLGNGLTAFHVTIETGAAADRRPHAYRGGITLARWDMYPQAKSGFHNGFQLEHALETTRDLEVANSEGWIDNARNSKGKGLQKNAVKNKLKN</sequence>
<reference evidence="2 3" key="1">
    <citation type="submission" date="2017-03" db="EMBL/GenBank/DDBJ databases">
        <title>Isolation of Levoglucosan Utilizing Bacteria.</title>
        <authorList>
            <person name="Arya A.S."/>
        </authorList>
    </citation>
    <scope>NUCLEOTIDE SEQUENCE [LARGE SCALE GENOMIC DNA]</scope>
    <source>
        <strain evidence="2 3">MEC069</strain>
    </source>
</reference>
<proteinExistence type="predicted"/>
<dbReference type="Proteomes" id="UP000298246">
    <property type="component" value="Unassembled WGS sequence"/>
</dbReference>
<protein>
    <submittedName>
        <fullName evidence="2">Uncharacterized protein</fullName>
    </submittedName>
</protein>
<comment type="caution">
    <text evidence="2">The sequence shown here is derived from an EMBL/GenBank/DDBJ whole genome shotgun (WGS) entry which is preliminary data.</text>
</comment>
<dbReference type="AlphaFoldDB" id="A0A4Y8QAU0"/>